<dbReference type="PANTHER" id="PTHR37166:SF1">
    <property type="entry name" value="PROTEIN FLAG"/>
    <property type="match status" value="1"/>
</dbReference>
<keyword evidence="2" id="KW-1185">Reference proteome</keyword>
<dbReference type="InterPro" id="IPR005186">
    <property type="entry name" value="FlaG"/>
</dbReference>
<dbReference type="EMBL" id="PIQO01000002">
    <property type="protein sequence ID" value="PKR86270.1"/>
    <property type="molecule type" value="Genomic_DNA"/>
</dbReference>
<keyword evidence="1" id="KW-0282">Flagellum</keyword>
<dbReference type="AlphaFoldDB" id="A0A2N3LNQ9"/>
<dbReference type="OrthoDB" id="9799867at2"/>
<sequence length="121" mass="14053">MIDRIAGGQIIHTTNSSNSVQGDTNIVKAAEPIFLQEEKREQLQENYPKEKLQKVIESMNQFVQASNKHLKFELHDQLNEYYVKIVDDKTQEVIKEIPSKKMLDIFAEMEKHLGLLVDKKI</sequence>
<evidence type="ECO:0000313" key="2">
    <source>
        <dbReference type="Proteomes" id="UP000233440"/>
    </source>
</evidence>
<accession>A0A2N3LNQ9</accession>
<dbReference type="Proteomes" id="UP000233440">
    <property type="component" value="Unassembled WGS sequence"/>
</dbReference>
<protein>
    <submittedName>
        <fullName evidence="1">Flagellar biosynthesis protein FlaG</fullName>
    </submittedName>
</protein>
<dbReference type="SUPFAM" id="SSF160214">
    <property type="entry name" value="FlaG-like"/>
    <property type="match status" value="1"/>
</dbReference>
<evidence type="ECO:0000313" key="1">
    <source>
        <dbReference type="EMBL" id="PKR86270.1"/>
    </source>
</evidence>
<keyword evidence="1" id="KW-0966">Cell projection</keyword>
<dbReference type="RefSeq" id="WP_101352909.1">
    <property type="nucleotide sequence ID" value="NZ_PIQO01000002.1"/>
</dbReference>
<name>A0A2N3LNQ9_9BACI</name>
<proteinExistence type="predicted"/>
<dbReference type="Pfam" id="PF03646">
    <property type="entry name" value="FlaG"/>
    <property type="match status" value="1"/>
</dbReference>
<dbReference type="InterPro" id="IPR035924">
    <property type="entry name" value="FlaG-like_sf"/>
</dbReference>
<comment type="caution">
    <text evidence="1">The sequence shown here is derived from an EMBL/GenBank/DDBJ whole genome shotgun (WGS) entry which is preliminary data.</text>
</comment>
<gene>
    <name evidence="1" type="ORF">CWO92_04000</name>
</gene>
<keyword evidence="1" id="KW-0969">Cilium</keyword>
<dbReference type="Gene3D" id="3.30.160.170">
    <property type="entry name" value="FlaG-like"/>
    <property type="match status" value="1"/>
</dbReference>
<organism evidence="1 2">
    <name type="scientific">Heyndrickxia camelliae</name>
    <dbReference type="NCBI Taxonomy" id="1707093"/>
    <lineage>
        <taxon>Bacteria</taxon>
        <taxon>Bacillati</taxon>
        <taxon>Bacillota</taxon>
        <taxon>Bacilli</taxon>
        <taxon>Bacillales</taxon>
        <taxon>Bacillaceae</taxon>
        <taxon>Heyndrickxia</taxon>
    </lineage>
</organism>
<reference evidence="1 2" key="1">
    <citation type="submission" date="2017-11" db="EMBL/GenBank/DDBJ databases">
        <title>Bacillus camelliae sp. nov., isolated from pu'er tea.</title>
        <authorList>
            <person name="Niu L."/>
        </authorList>
    </citation>
    <scope>NUCLEOTIDE SEQUENCE [LARGE SCALE GENOMIC DNA]</scope>
    <source>
        <strain evidence="1 2">7578-1</strain>
    </source>
</reference>
<dbReference type="NCBIfam" id="NF005834">
    <property type="entry name" value="PRK07738.1"/>
    <property type="match status" value="1"/>
</dbReference>
<dbReference type="PANTHER" id="PTHR37166">
    <property type="entry name" value="PROTEIN FLAG"/>
    <property type="match status" value="1"/>
</dbReference>